<evidence type="ECO:0000256" key="1">
    <source>
        <dbReference type="SAM" id="MobiDB-lite"/>
    </source>
</evidence>
<dbReference type="EMBL" id="UOFX01000035">
    <property type="protein sequence ID" value="VAX08347.1"/>
    <property type="molecule type" value="Genomic_DNA"/>
</dbReference>
<organism evidence="3">
    <name type="scientific">hydrothermal vent metagenome</name>
    <dbReference type="NCBI Taxonomy" id="652676"/>
    <lineage>
        <taxon>unclassified sequences</taxon>
        <taxon>metagenomes</taxon>
        <taxon>ecological metagenomes</taxon>
    </lineage>
</organism>
<protein>
    <recommendedName>
        <fullName evidence="2">DUF4124 domain-containing protein</fullName>
    </recommendedName>
</protein>
<accession>A0A3B1BUJ8</accession>
<evidence type="ECO:0000313" key="3">
    <source>
        <dbReference type="EMBL" id="VAX08347.1"/>
    </source>
</evidence>
<feature type="domain" description="DUF4124" evidence="2">
    <location>
        <begin position="10"/>
        <end position="63"/>
    </location>
</feature>
<evidence type="ECO:0000259" key="2">
    <source>
        <dbReference type="Pfam" id="PF13511"/>
    </source>
</evidence>
<reference evidence="3" key="1">
    <citation type="submission" date="2018-06" db="EMBL/GenBank/DDBJ databases">
        <authorList>
            <person name="Zhirakovskaya E."/>
        </authorList>
    </citation>
    <scope>NUCLEOTIDE SEQUENCE</scope>
</reference>
<dbReference type="InterPro" id="IPR025392">
    <property type="entry name" value="DUF4124"/>
</dbReference>
<dbReference type="AlphaFoldDB" id="A0A3B1BUJ8"/>
<feature type="compositionally biased region" description="Pro residues" evidence="1">
    <location>
        <begin position="51"/>
        <end position="60"/>
    </location>
</feature>
<feature type="compositionally biased region" description="Basic and acidic residues" evidence="1">
    <location>
        <begin position="62"/>
        <end position="95"/>
    </location>
</feature>
<gene>
    <name evidence="3" type="ORF">MNBD_GAMMA26-543</name>
</gene>
<name>A0A3B1BUJ8_9ZZZZ</name>
<dbReference type="Pfam" id="PF13511">
    <property type="entry name" value="DUF4124"/>
    <property type="match status" value="1"/>
</dbReference>
<sequence length="149" mass="17408">MFRISTFLILFLAIISLADAKIYRWVDDQGNVHFGDKPQADNAELLKLPTTPSPSTPPPSAADRKQTQQKMLDIHQEDREKKKAAKIEDKKKAKELRKQCADARDRLARYLRTSRMYENTGEGERRWFTEAERNTEIEHLRKKIKHACK</sequence>
<feature type="region of interest" description="Disordered" evidence="1">
    <location>
        <begin position="36"/>
        <end position="95"/>
    </location>
</feature>
<proteinExistence type="predicted"/>